<gene>
    <name evidence="1" type="ORF">MANES_09G081800</name>
</gene>
<dbReference type="EMBL" id="CM004395">
    <property type="protein sequence ID" value="OAY41203.1"/>
    <property type="molecule type" value="Genomic_DNA"/>
</dbReference>
<reference evidence="1" key="1">
    <citation type="submission" date="2016-02" db="EMBL/GenBank/DDBJ databases">
        <title>WGS assembly of Manihot esculenta.</title>
        <authorList>
            <person name="Bredeson J.V."/>
            <person name="Prochnik S.E."/>
            <person name="Lyons J.B."/>
            <person name="Schmutz J."/>
            <person name="Grimwood J."/>
            <person name="Vrebalov J."/>
            <person name="Bart R.S."/>
            <person name="Amuge T."/>
            <person name="Ferguson M.E."/>
            <person name="Green R."/>
            <person name="Putnam N."/>
            <person name="Stites J."/>
            <person name="Rounsley S."/>
            <person name="Rokhsar D.S."/>
        </authorList>
    </citation>
    <scope>NUCLEOTIDE SEQUENCE [LARGE SCALE GENOMIC DNA]</scope>
    <source>
        <tissue evidence="1">Leaf</tissue>
    </source>
</reference>
<proteinExistence type="predicted"/>
<dbReference type="AlphaFoldDB" id="A0A2C9VB62"/>
<accession>A0A2C9VB62</accession>
<evidence type="ECO:0000313" key="1">
    <source>
        <dbReference type="EMBL" id="OAY41203.1"/>
    </source>
</evidence>
<organism evidence="1">
    <name type="scientific">Manihot esculenta</name>
    <name type="common">Cassava</name>
    <name type="synonym">Jatropha manihot</name>
    <dbReference type="NCBI Taxonomy" id="3983"/>
    <lineage>
        <taxon>Eukaryota</taxon>
        <taxon>Viridiplantae</taxon>
        <taxon>Streptophyta</taxon>
        <taxon>Embryophyta</taxon>
        <taxon>Tracheophyta</taxon>
        <taxon>Spermatophyta</taxon>
        <taxon>Magnoliopsida</taxon>
        <taxon>eudicotyledons</taxon>
        <taxon>Gunneridae</taxon>
        <taxon>Pentapetalae</taxon>
        <taxon>rosids</taxon>
        <taxon>fabids</taxon>
        <taxon>Malpighiales</taxon>
        <taxon>Euphorbiaceae</taxon>
        <taxon>Crotonoideae</taxon>
        <taxon>Manihoteae</taxon>
        <taxon>Manihot</taxon>
    </lineage>
</organism>
<sequence length="63" mass="6729">MLAPIAVACLPVIAIDSLLLRRRNSSSSPLGLSIVPQPSMSNRDLIWGFSEMSPLHPIAGDIC</sequence>
<name>A0A2C9VB62_MANES</name>
<protein>
    <submittedName>
        <fullName evidence="1">Uncharacterized protein</fullName>
    </submittedName>
</protein>